<dbReference type="PATRIC" id="fig|1204725.3.peg.1115"/>
<dbReference type="Proteomes" id="UP000007360">
    <property type="component" value="Unassembled WGS sequence"/>
</dbReference>
<accession>K2RCB8</accession>
<sequence length="189" mass="21782">MAFEFITQPIFGALDFVFLPLITMFGPMLGVFVISTIIAFFITLANKLLVDQDRLQFLQKEMKVYQQDMMAAQKSGDAKAMAEVQKKQAEFMDLQKEMMMNSFKPMIVTFIPILLVFWWMAAQPAINKLVVELPSFVFYVLLVPLFHMFYHQSPGVPYMAIEWLGWYILCSFAMSIIFRKLMGLKSGGI</sequence>
<feature type="transmembrane region" description="Helical" evidence="5">
    <location>
        <begin position="129"/>
        <end position="150"/>
    </location>
</feature>
<evidence type="ECO:0000313" key="7">
    <source>
        <dbReference type="Proteomes" id="UP000007360"/>
    </source>
</evidence>
<name>K2RCB8_METFP</name>
<dbReference type="SMART" id="SM01415">
    <property type="entry name" value="DUF106"/>
    <property type="match status" value="1"/>
</dbReference>
<comment type="caution">
    <text evidence="6">The sequence shown here is derived from an EMBL/GenBank/DDBJ whole genome shotgun (WGS) entry which is preliminary data.</text>
</comment>
<keyword evidence="3 5" id="KW-1133">Transmembrane helix</keyword>
<feature type="transmembrane region" description="Helical" evidence="5">
    <location>
        <begin position="156"/>
        <end position="178"/>
    </location>
</feature>
<organism evidence="6 7">
    <name type="scientific">Methanobacterium formicicum (strain DSM 3637 / PP1)</name>
    <dbReference type="NCBI Taxonomy" id="1204725"/>
    <lineage>
        <taxon>Archaea</taxon>
        <taxon>Methanobacteriati</taxon>
        <taxon>Methanobacteriota</taxon>
        <taxon>Methanomada group</taxon>
        <taxon>Methanobacteria</taxon>
        <taxon>Methanobacteriales</taxon>
        <taxon>Methanobacteriaceae</taxon>
        <taxon>Methanobacterium</taxon>
    </lineage>
</organism>
<protein>
    <recommendedName>
        <fullName evidence="8">DUF106 domain-containing protein</fullName>
    </recommendedName>
</protein>
<proteinExistence type="predicted"/>
<dbReference type="GO" id="GO:0016020">
    <property type="term" value="C:membrane"/>
    <property type="evidence" value="ECO:0007669"/>
    <property type="project" value="UniProtKB-SubCell"/>
</dbReference>
<dbReference type="AlphaFoldDB" id="K2RCB8"/>
<feature type="transmembrane region" description="Helical" evidence="5">
    <location>
        <begin position="12"/>
        <end position="45"/>
    </location>
</feature>
<reference evidence="6 7" key="1">
    <citation type="journal article" date="2012" name="J. Bacteriol.">
        <title>Draft genome sequence of Methanobacterium formicicum DSM 3637, an archaebacterium isolated from the methane producer amoeba Pelomyxa palustris.</title>
        <authorList>
            <person name="Gutierrez G."/>
        </authorList>
    </citation>
    <scope>NUCLEOTIDE SEQUENCE [LARGE SCALE GENOMIC DNA]</scope>
    <source>
        <strain evidence="7">DSM 3637 / PP1</strain>
    </source>
</reference>
<evidence type="ECO:0000256" key="3">
    <source>
        <dbReference type="ARBA" id="ARBA00022989"/>
    </source>
</evidence>
<evidence type="ECO:0008006" key="8">
    <source>
        <dbReference type="Google" id="ProtNLM"/>
    </source>
</evidence>
<evidence type="ECO:0000256" key="5">
    <source>
        <dbReference type="SAM" id="Phobius"/>
    </source>
</evidence>
<feature type="transmembrane region" description="Helical" evidence="5">
    <location>
        <begin position="102"/>
        <end position="122"/>
    </location>
</feature>
<gene>
    <name evidence="6" type="ORF">A994_05566</name>
</gene>
<evidence type="ECO:0000256" key="2">
    <source>
        <dbReference type="ARBA" id="ARBA00022692"/>
    </source>
</evidence>
<evidence type="ECO:0000313" key="6">
    <source>
        <dbReference type="EMBL" id="EKF85929.1"/>
    </source>
</evidence>
<dbReference type="PANTHER" id="PTHR42198:SF1">
    <property type="entry name" value="INTEGRAL MEMBRANE PROTEIN"/>
    <property type="match status" value="1"/>
</dbReference>
<comment type="subcellular location">
    <subcellularLocation>
        <location evidence="1">Membrane</location>
        <topology evidence="1">Multi-pass membrane protein</topology>
    </subcellularLocation>
</comment>
<dbReference type="InterPro" id="IPR002809">
    <property type="entry name" value="EMC3/TMCO1"/>
</dbReference>
<dbReference type="EMBL" id="AMPO01000004">
    <property type="protein sequence ID" value="EKF85929.1"/>
    <property type="molecule type" value="Genomic_DNA"/>
</dbReference>
<evidence type="ECO:0000256" key="1">
    <source>
        <dbReference type="ARBA" id="ARBA00004141"/>
    </source>
</evidence>
<keyword evidence="4 5" id="KW-0472">Membrane</keyword>
<keyword evidence="2 5" id="KW-0812">Transmembrane</keyword>
<dbReference type="RefSeq" id="WP_004030371.1">
    <property type="nucleotide sequence ID" value="NZ_AMPO01000004.1"/>
</dbReference>
<evidence type="ECO:0000256" key="4">
    <source>
        <dbReference type="ARBA" id="ARBA00023136"/>
    </source>
</evidence>
<dbReference type="OrthoDB" id="84619at2157"/>
<dbReference type="InterPro" id="IPR038978">
    <property type="entry name" value="MJ0935"/>
</dbReference>
<dbReference type="Pfam" id="PF01956">
    <property type="entry name" value="EMC3_TMCO1"/>
    <property type="match status" value="1"/>
</dbReference>
<keyword evidence="7" id="KW-1185">Reference proteome</keyword>
<dbReference type="PANTHER" id="PTHR42198">
    <property type="entry name" value="INTEGRAL MEMBRANE PROTEIN"/>
    <property type="match status" value="1"/>
</dbReference>